<dbReference type="RefSeq" id="WP_185059131.1">
    <property type="nucleotide sequence ID" value="NZ_BAABJP010000015.1"/>
</dbReference>
<dbReference type="InterPro" id="IPR013325">
    <property type="entry name" value="RNA_pol_sigma_r2"/>
</dbReference>
<dbReference type="PANTHER" id="PTHR43133:SF8">
    <property type="entry name" value="RNA POLYMERASE SIGMA FACTOR HI_1459-RELATED"/>
    <property type="match status" value="1"/>
</dbReference>
<feature type="region of interest" description="Disordered" evidence="6">
    <location>
        <begin position="127"/>
        <end position="150"/>
    </location>
</feature>
<dbReference type="Pfam" id="PF08281">
    <property type="entry name" value="Sigma70_r4_2"/>
    <property type="match status" value="1"/>
</dbReference>
<dbReference type="SUPFAM" id="SSF88946">
    <property type="entry name" value="Sigma2 domain of RNA polymerase sigma factors"/>
    <property type="match status" value="1"/>
</dbReference>
<feature type="domain" description="RNA polymerase sigma factor 70 region 4 type 2" evidence="8">
    <location>
        <begin position="158"/>
        <end position="210"/>
    </location>
</feature>
<keyword evidence="10" id="KW-1185">Reference proteome</keyword>
<organism evidence="9 10">
    <name type="scientific">Pseudonocardia eucalypti</name>
    <dbReference type="NCBI Taxonomy" id="648755"/>
    <lineage>
        <taxon>Bacteria</taxon>
        <taxon>Bacillati</taxon>
        <taxon>Actinomycetota</taxon>
        <taxon>Actinomycetes</taxon>
        <taxon>Pseudonocardiales</taxon>
        <taxon>Pseudonocardiaceae</taxon>
        <taxon>Pseudonocardia</taxon>
    </lineage>
</organism>
<dbReference type="Pfam" id="PF04542">
    <property type="entry name" value="Sigma70_r2"/>
    <property type="match status" value="1"/>
</dbReference>
<keyword evidence="3" id="KW-0731">Sigma factor</keyword>
<proteinExistence type="inferred from homology"/>
<evidence type="ECO:0000256" key="4">
    <source>
        <dbReference type="ARBA" id="ARBA00023125"/>
    </source>
</evidence>
<evidence type="ECO:0000256" key="6">
    <source>
        <dbReference type="SAM" id="MobiDB-lite"/>
    </source>
</evidence>
<evidence type="ECO:0000259" key="7">
    <source>
        <dbReference type="Pfam" id="PF04542"/>
    </source>
</evidence>
<keyword evidence="4" id="KW-0238">DNA-binding</keyword>
<name>A0ABP9Q895_9PSEU</name>
<accession>A0ABP9Q895</accession>
<protein>
    <recommendedName>
        <fullName evidence="11">RNA polymerase sigma-70 factor (ECF subfamily)</fullName>
    </recommendedName>
</protein>
<dbReference type="Gene3D" id="1.10.10.10">
    <property type="entry name" value="Winged helix-like DNA-binding domain superfamily/Winged helix DNA-binding domain"/>
    <property type="match status" value="1"/>
</dbReference>
<evidence type="ECO:0008006" key="11">
    <source>
        <dbReference type="Google" id="ProtNLM"/>
    </source>
</evidence>
<dbReference type="InterPro" id="IPR014284">
    <property type="entry name" value="RNA_pol_sigma-70_dom"/>
</dbReference>
<evidence type="ECO:0000256" key="2">
    <source>
        <dbReference type="ARBA" id="ARBA00023015"/>
    </source>
</evidence>
<dbReference type="NCBIfam" id="TIGR02937">
    <property type="entry name" value="sigma70-ECF"/>
    <property type="match status" value="1"/>
</dbReference>
<dbReference type="Gene3D" id="1.10.1740.10">
    <property type="match status" value="1"/>
</dbReference>
<dbReference type="Proteomes" id="UP001428817">
    <property type="component" value="Unassembled WGS sequence"/>
</dbReference>
<sequence>MSEVDLKEDFGQVGALLRQLAELGEGTVLGLPAAGRAGIRRVSKALAEEFERRLSDAYRDRAPILVRYATGKVGDRGRAEDVVQRAFEKIVRRHKGDRPEISNLEAYLHTAVCNEVNRELRSVIPERQNLASLPDPSDDRPELPSPRPDVSAQVADALALRAALAELPPREREAVVMRMQWELSVAEAAELMQLSSGAVKRYTADGLRRLRERLAAA</sequence>
<dbReference type="PANTHER" id="PTHR43133">
    <property type="entry name" value="RNA POLYMERASE ECF-TYPE SIGMA FACTO"/>
    <property type="match status" value="1"/>
</dbReference>
<dbReference type="InterPro" id="IPR036388">
    <property type="entry name" value="WH-like_DNA-bd_sf"/>
</dbReference>
<comment type="similarity">
    <text evidence="1">Belongs to the sigma-70 factor family. ECF subfamily.</text>
</comment>
<evidence type="ECO:0000313" key="9">
    <source>
        <dbReference type="EMBL" id="GAA5158309.1"/>
    </source>
</evidence>
<evidence type="ECO:0000259" key="8">
    <source>
        <dbReference type="Pfam" id="PF08281"/>
    </source>
</evidence>
<reference evidence="10" key="1">
    <citation type="journal article" date="2019" name="Int. J. Syst. Evol. Microbiol.">
        <title>The Global Catalogue of Microorganisms (GCM) 10K type strain sequencing project: providing services to taxonomists for standard genome sequencing and annotation.</title>
        <authorList>
            <consortium name="The Broad Institute Genomics Platform"/>
            <consortium name="The Broad Institute Genome Sequencing Center for Infectious Disease"/>
            <person name="Wu L."/>
            <person name="Ma J."/>
        </authorList>
    </citation>
    <scope>NUCLEOTIDE SEQUENCE [LARGE SCALE GENOMIC DNA]</scope>
    <source>
        <strain evidence="10">JCM 18303</strain>
    </source>
</reference>
<comment type="caution">
    <text evidence="9">The sequence shown here is derived from an EMBL/GenBank/DDBJ whole genome shotgun (WGS) entry which is preliminary data.</text>
</comment>
<evidence type="ECO:0000256" key="5">
    <source>
        <dbReference type="ARBA" id="ARBA00023163"/>
    </source>
</evidence>
<keyword evidence="2" id="KW-0805">Transcription regulation</keyword>
<feature type="domain" description="RNA polymerase sigma-70 region 2" evidence="7">
    <location>
        <begin position="58"/>
        <end position="122"/>
    </location>
</feature>
<dbReference type="InterPro" id="IPR007627">
    <property type="entry name" value="RNA_pol_sigma70_r2"/>
</dbReference>
<dbReference type="InterPro" id="IPR039425">
    <property type="entry name" value="RNA_pol_sigma-70-like"/>
</dbReference>
<gene>
    <name evidence="9" type="ORF">GCM10023321_37900</name>
</gene>
<evidence type="ECO:0000256" key="1">
    <source>
        <dbReference type="ARBA" id="ARBA00010641"/>
    </source>
</evidence>
<dbReference type="SUPFAM" id="SSF88659">
    <property type="entry name" value="Sigma3 and sigma4 domains of RNA polymerase sigma factors"/>
    <property type="match status" value="1"/>
</dbReference>
<dbReference type="InterPro" id="IPR013249">
    <property type="entry name" value="RNA_pol_sigma70_r4_t2"/>
</dbReference>
<dbReference type="EMBL" id="BAABJP010000015">
    <property type="protein sequence ID" value="GAA5158309.1"/>
    <property type="molecule type" value="Genomic_DNA"/>
</dbReference>
<keyword evidence="5" id="KW-0804">Transcription</keyword>
<dbReference type="InterPro" id="IPR013324">
    <property type="entry name" value="RNA_pol_sigma_r3/r4-like"/>
</dbReference>
<evidence type="ECO:0000256" key="3">
    <source>
        <dbReference type="ARBA" id="ARBA00023082"/>
    </source>
</evidence>
<evidence type="ECO:0000313" key="10">
    <source>
        <dbReference type="Proteomes" id="UP001428817"/>
    </source>
</evidence>